<sequence length="408" mass="42218">MSGAAPLITGIGVVAPTGIGVADHWSATLAGAPRLTPIDAEGSPAQRGRLAGTVPSFDEREWVDSRVLVQTDRWSWMGLAATQLALTDAVLDPADCDPYDVSVVTASASGGNLFGQREIHALWRDSPRAVSAYQSIGWFYAASSGQISIRHQLKGACGVLVADGAGGIDSLAAAARSIRRGVGAVVVGGTEAPLSPYALVCQLSEGTLSSRTDPATAYRPFSPDACGYVPGEGGAMLVVEDPEFAAQRSAPDAYARLLGTAATHDARHPTDGPGDHRQLARAVREAMRRAGCGPADIDVVFADGWGDPEADRAELLALREGLEGLRVPVTVPKTLTGRLCSGGAALDVAWAALAIRHGVIPPTVNVDPDTRTLGIDLVDTPREVSLRRILVVARGTGGFNAAAVVGSI</sequence>
<protein>
    <submittedName>
        <fullName evidence="6">Ketosynthase chain-length factor</fullName>
    </submittedName>
</protein>
<dbReference type="Pfam" id="PF02801">
    <property type="entry name" value="Ketoacyl-synt_C"/>
    <property type="match status" value="1"/>
</dbReference>
<dbReference type="InterPro" id="IPR020841">
    <property type="entry name" value="PKS_Beta-ketoAc_synthase_dom"/>
</dbReference>
<dbReference type="PANTHER" id="PTHR11712:SF322">
    <property type="entry name" value="POLYKETIDE BETA-KETOACYL SYNTHASE 2-RELATED"/>
    <property type="match status" value="1"/>
</dbReference>
<dbReference type="PROSITE" id="PS52004">
    <property type="entry name" value="KS3_2"/>
    <property type="match status" value="1"/>
</dbReference>
<keyword evidence="7" id="KW-1185">Reference proteome</keyword>
<evidence type="ECO:0000256" key="2">
    <source>
        <dbReference type="ARBA" id="ARBA00022679"/>
    </source>
</evidence>
<evidence type="ECO:0000256" key="3">
    <source>
        <dbReference type="ARBA" id="ARBA00023315"/>
    </source>
</evidence>
<reference evidence="7" key="1">
    <citation type="journal article" date="2019" name="Int. J. Syst. Evol. Microbiol.">
        <title>The Global Catalogue of Microorganisms (GCM) 10K type strain sequencing project: providing services to taxonomists for standard genome sequencing and annotation.</title>
        <authorList>
            <consortium name="The Broad Institute Genomics Platform"/>
            <consortium name="The Broad Institute Genome Sequencing Center for Infectious Disease"/>
            <person name="Wu L."/>
            <person name="Ma J."/>
        </authorList>
    </citation>
    <scope>NUCLEOTIDE SEQUENCE [LARGE SCALE GENOMIC DNA]</scope>
    <source>
        <strain evidence="7">JCM 9458</strain>
    </source>
</reference>
<keyword evidence="2 4" id="KW-0808">Transferase</keyword>
<gene>
    <name evidence="6" type="ORF">GCM10020369_07660</name>
</gene>
<dbReference type="Proteomes" id="UP001501676">
    <property type="component" value="Unassembled WGS sequence"/>
</dbReference>
<name>A0ABP6SQQ2_9ACTN</name>
<proteinExistence type="inferred from homology"/>
<evidence type="ECO:0000313" key="6">
    <source>
        <dbReference type="EMBL" id="GAA3383096.1"/>
    </source>
</evidence>
<dbReference type="EMBL" id="BAAAYN010000004">
    <property type="protein sequence ID" value="GAA3383096.1"/>
    <property type="molecule type" value="Genomic_DNA"/>
</dbReference>
<dbReference type="Pfam" id="PF00109">
    <property type="entry name" value="ketoacyl-synt"/>
    <property type="match status" value="1"/>
</dbReference>
<dbReference type="InterPro" id="IPR000794">
    <property type="entry name" value="Beta-ketoacyl_synthase"/>
</dbReference>
<dbReference type="SUPFAM" id="SSF53901">
    <property type="entry name" value="Thiolase-like"/>
    <property type="match status" value="2"/>
</dbReference>
<dbReference type="PANTHER" id="PTHR11712">
    <property type="entry name" value="POLYKETIDE SYNTHASE-RELATED"/>
    <property type="match status" value="1"/>
</dbReference>
<dbReference type="InterPro" id="IPR016039">
    <property type="entry name" value="Thiolase-like"/>
</dbReference>
<comment type="caution">
    <text evidence="6">The sequence shown here is derived from an EMBL/GenBank/DDBJ whole genome shotgun (WGS) entry which is preliminary data.</text>
</comment>
<evidence type="ECO:0000256" key="4">
    <source>
        <dbReference type="RuleBase" id="RU003694"/>
    </source>
</evidence>
<evidence type="ECO:0000256" key="1">
    <source>
        <dbReference type="ARBA" id="ARBA00008467"/>
    </source>
</evidence>
<dbReference type="InterPro" id="IPR014030">
    <property type="entry name" value="Ketoacyl_synth_N"/>
</dbReference>
<feature type="domain" description="Ketosynthase family 3 (KS3)" evidence="5">
    <location>
        <begin position="3"/>
        <end position="407"/>
    </location>
</feature>
<organism evidence="6 7">
    <name type="scientific">Cryptosporangium minutisporangium</name>
    <dbReference type="NCBI Taxonomy" id="113569"/>
    <lineage>
        <taxon>Bacteria</taxon>
        <taxon>Bacillati</taxon>
        <taxon>Actinomycetota</taxon>
        <taxon>Actinomycetes</taxon>
        <taxon>Cryptosporangiales</taxon>
        <taxon>Cryptosporangiaceae</taxon>
        <taxon>Cryptosporangium</taxon>
    </lineage>
</organism>
<keyword evidence="3" id="KW-0012">Acyltransferase</keyword>
<evidence type="ECO:0000259" key="5">
    <source>
        <dbReference type="PROSITE" id="PS52004"/>
    </source>
</evidence>
<comment type="similarity">
    <text evidence="1 4">Belongs to the thiolase-like superfamily. Beta-ketoacyl-ACP synthases family.</text>
</comment>
<evidence type="ECO:0000313" key="7">
    <source>
        <dbReference type="Proteomes" id="UP001501676"/>
    </source>
</evidence>
<dbReference type="InterPro" id="IPR014031">
    <property type="entry name" value="Ketoacyl_synth_C"/>
</dbReference>
<dbReference type="RefSeq" id="WP_345726529.1">
    <property type="nucleotide sequence ID" value="NZ_BAAAYN010000004.1"/>
</dbReference>
<dbReference type="Gene3D" id="3.40.47.10">
    <property type="match status" value="2"/>
</dbReference>
<accession>A0ABP6SQQ2</accession>